<dbReference type="EMBL" id="JAOTMY010000003">
    <property type="protein sequence ID" value="MCY3087917.1"/>
    <property type="molecule type" value="Genomic_DNA"/>
</dbReference>
<dbReference type="Proteomes" id="UP000250354">
    <property type="component" value="Chromosome"/>
</dbReference>
<reference evidence="3 4" key="1">
    <citation type="journal article" date="2020" name="J. Bacteriol.">
        <title>Aerococcus urinae Isolated from Women with Lower Urinary Tract Symptoms: In Vitro Aggregation and Genome Analysis.</title>
        <authorList>
            <person name="Hilt E.E."/>
            <person name="Putonti C."/>
            <person name="Thomas-White K."/>
            <person name="Lewis A.L."/>
            <person name="Visick K.L."/>
            <person name="Gilbert N.M."/>
            <person name="Wolfe A.J."/>
        </authorList>
    </citation>
    <scope>NUCLEOTIDE SEQUENCE [LARGE SCALE GENOMIC DNA]</scope>
    <source>
        <strain evidence="3 4">UMB1016</strain>
    </source>
</reference>
<keyword evidence="4" id="KW-1185">Reference proteome</keyword>
<evidence type="ECO:0000313" key="4">
    <source>
        <dbReference type="Proteomes" id="UP000250354"/>
    </source>
</evidence>
<proteinExistence type="predicted"/>
<organism evidence="2 5">
    <name type="scientific">Aerococcus mictus</name>
    <dbReference type="NCBI Taxonomy" id="2976810"/>
    <lineage>
        <taxon>Bacteria</taxon>
        <taxon>Bacillati</taxon>
        <taxon>Bacillota</taxon>
        <taxon>Bacilli</taxon>
        <taxon>Lactobacillales</taxon>
        <taxon>Aerococcaceae</taxon>
        <taxon>Aerococcus</taxon>
    </lineage>
</organism>
<evidence type="ECO:0000313" key="5">
    <source>
        <dbReference type="Proteomes" id="UP001069047"/>
    </source>
</evidence>
<sequence>MTVFIYSLFLLALILLLLYFSLNLWVKALIAFLCLLLVIVMCLIIKQILEHKPLYRINDSYIEDCKEDRRIYYKDAIQLQLAPQNNFLTISIIANKTNDYQTISISGFHFRTKLIKQYWQTLKRKASLTNPKIKINEYQTLEKKFDRRRK</sequence>
<dbReference type="GeneID" id="86858333"/>
<dbReference type="Proteomes" id="UP001069047">
    <property type="component" value="Unassembled WGS sequence"/>
</dbReference>
<name>A0A9Q4DFX1_9LACT</name>
<keyword evidence="1" id="KW-0472">Membrane</keyword>
<reference evidence="3" key="3">
    <citation type="submission" date="2024-02" db="EMBL/GenBank/DDBJ databases">
        <authorList>
            <person name="Choi B."/>
        </authorList>
    </citation>
    <scope>NUCLEOTIDE SEQUENCE</scope>
    <source>
        <strain evidence="3">UMB1016</strain>
    </source>
</reference>
<dbReference type="AlphaFoldDB" id="A0A9Q4DFX1"/>
<dbReference type="EMBL" id="CP145132">
    <property type="protein sequence ID" value="WWC54505.1"/>
    <property type="molecule type" value="Genomic_DNA"/>
</dbReference>
<dbReference type="RefSeq" id="WP_141745202.1">
    <property type="nucleotide sequence ID" value="NZ_CAJHLJ010000004.1"/>
</dbReference>
<evidence type="ECO:0000313" key="3">
    <source>
        <dbReference type="EMBL" id="WWC54505.1"/>
    </source>
</evidence>
<gene>
    <name evidence="3" type="ORF">DBT44_0009005</name>
    <name evidence="2" type="ORF">ODY61_07335</name>
</gene>
<protein>
    <submittedName>
        <fullName evidence="2">Uncharacterized protein</fullName>
    </submittedName>
</protein>
<reference evidence="2" key="2">
    <citation type="submission" date="2022-09" db="EMBL/GenBank/DDBJ databases">
        <title>Aerococcus urinae taxonomy study.</title>
        <authorList>
            <person name="Christensen J."/>
            <person name="Senneby E."/>
        </authorList>
    </citation>
    <scope>NUCLEOTIDE SEQUENCE</scope>
    <source>
        <strain evidence="2">LUND-41-B12</strain>
    </source>
</reference>
<feature type="transmembrane region" description="Helical" evidence="1">
    <location>
        <begin position="28"/>
        <end position="49"/>
    </location>
</feature>
<accession>A0A9Q4DFX1</accession>
<keyword evidence="1" id="KW-1133">Transmembrane helix</keyword>
<feature type="transmembrane region" description="Helical" evidence="1">
    <location>
        <begin position="5"/>
        <end position="22"/>
    </location>
</feature>
<keyword evidence="1" id="KW-0812">Transmembrane</keyword>
<evidence type="ECO:0000256" key="1">
    <source>
        <dbReference type="SAM" id="Phobius"/>
    </source>
</evidence>
<evidence type="ECO:0000313" key="2">
    <source>
        <dbReference type="EMBL" id="MCY3087917.1"/>
    </source>
</evidence>